<dbReference type="EMBL" id="JASPKY010000588">
    <property type="protein sequence ID" value="KAK9688544.1"/>
    <property type="molecule type" value="Genomic_DNA"/>
</dbReference>
<dbReference type="GO" id="GO:0004519">
    <property type="term" value="F:endonuclease activity"/>
    <property type="evidence" value="ECO:0007669"/>
    <property type="project" value="UniProtKB-KW"/>
</dbReference>
<accession>A0AAW1IGM7</accession>
<sequence>MGGNFVCCGDFNIDLLDFESYKCKLFNNFLKDLGLLQIIRDATRVTRTSRTLVDLILTSEDSSACAAGVQSVGLSDHELIHCTLSCPERLRNLSFTFRDFKNMPLDDEYKESKTRVCGLYMDSRDTVGFHINLGCWLVEY</sequence>
<feature type="domain" description="Endonuclease/exonuclease/phosphatase" evidence="1">
    <location>
        <begin position="4"/>
        <end position="80"/>
    </location>
</feature>
<dbReference type="AlphaFoldDB" id="A0AAW1IGM7"/>
<evidence type="ECO:0000259" key="1">
    <source>
        <dbReference type="Pfam" id="PF14529"/>
    </source>
</evidence>
<keyword evidence="2" id="KW-0540">Nuclease</keyword>
<gene>
    <name evidence="2" type="ORF">QE152_g35271</name>
</gene>
<dbReference type="SUPFAM" id="SSF56219">
    <property type="entry name" value="DNase I-like"/>
    <property type="match status" value="1"/>
</dbReference>
<evidence type="ECO:0000313" key="2">
    <source>
        <dbReference type="EMBL" id="KAK9688544.1"/>
    </source>
</evidence>
<dbReference type="InterPro" id="IPR036691">
    <property type="entry name" value="Endo/exonu/phosph_ase_sf"/>
</dbReference>
<dbReference type="Gene3D" id="3.60.10.10">
    <property type="entry name" value="Endonuclease/exonuclease/phosphatase"/>
    <property type="match status" value="1"/>
</dbReference>
<organism evidence="2 3">
    <name type="scientific">Popillia japonica</name>
    <name type="common">Japanese beetle</name>
    <dbReference type="NCBI Taxonomy" id="7064"/>
    <lineage>
        <taxon>Eukaryota</taxon>
        <taxon>Metazoa</taxon>
        <taxon>Ecdysozoa</taxon>
        <taxon>Arthropoda</taxon>
        <taxon>Hexapoda</taxon>
        <taxon>Insecta</taxon>
        <taxon>Pterygota</taxon>
        <taxon>Neoptera</taxon>
        <taxon>Endopterygota</taxon>
        <taxon>Coleoptera</taxon>
        <taxon>Polyphaga</taxon>
        <taxon>Scarabaeiformia</taxon>
        <taxon>Scarabaeidae</taxon>
        <taxon>Rutelinae</taxon>
        <taxon>Popillia</taxon>
    </lineage>
</organism>
<keyword evidence="2" id="KW-0255">Endonuclease</keyword>
<protein>
    <submittedName>
        <fullName evidence="2">Endonuclease-reverse transcriptase</fullName>
    </submittedName>
</protein>
<evidence type="ECO:0000313" key="3">
    <source>
        <dbReference type="Proteomes" id="UP001458880"/>
    </source>
</evidence>
<dbReference type="Pfam" id="PF14529">
    <property type="entry name" value="Exo_endo_phos_2"/>
    <property type="match status" value="1"/>
</dbReference>
<reference evidence="2 3" key="1">
    <citation type="journal article" date="2024" name="BMC Genomics">
        <title>De novo assembly and annotation of Popillia japonica's genome with initial clues to its potential as an invasive pest.</title>
        <authorList>
            <person name="Cucini C."/>
            <person name="Boschi S."/>
            <person name="Funari R."/>
            <person name="Cardaioli E."/>
            <person name="Iannotti N."/>
            <person name="Marturano G."/>
            <person name="Paoli F."/>
            <person name="Bruttini M."/>
            <person name="Carapelli A."/>
            <person name="Frati F."/>
            <person name="Nardi F."/>
        </authorList>
    </citation>
    <scope>NUCLEOTIDE SEQUENCE [LARGE SCALE GENOMIC DNA]</scope>
    <source>
        <strain evidence="2">DMR45628</strain>
    </source>
</reference>
<dbReference type="InterPro" id="IPR005135">
    <property type="entry name" value="Endo/exonuclease/phosphatase"/>
</dbReference>
<name>A0AAW1IGM7_POPJA</name>
<comment type="caution">
    <text evidence="2">The sequence shown here is derived from an EMBL/GenBank/DDBJ whole genome shotgun (WGS) entry which is preliminary data.</text>
</comment>
<dbReference type="Proteomes" id="UP001458880">
    <property type="component" value="Unassembled WGS sequence"/>
</dbReference>
<keyword evidence="2" id="KW-0378">Hydrolase</keyword>
<proteinExistence type="predicted"/>
<keyword evidence="3" id="KW-1185">Reference proteome</keyword>